<name>A0A1U7DJU2_9RHOB</name>
<feature type="domain" description="Peptidase S54 rhomboid" evidence="6">
    <location>
        <begin position="75"/>
        <end position="212"/>
    </location>
</feature>
<dbReference type="Gene3D" id="1.20.1540.10">
    <property type="entry name" value="Rhomboid-like"/>
    <property type="match status" value="1"/>
</dbReference>
<dbReference type="AlphaFoldDB" id="A0A1U7DJU2"/>
<keyword evidence="4" id="KW-1133">Transmembrane helix</keyword>
<gene>
    <name evidence="7" type="ORF">BV394_11300</name>
</gene>
<evidence type="ECO:0000256" key="3">
    <source>
        <dbReference type="ARBA" id="ARBA00022692"/>
    </source>
</evidence>
<dbReference type="STRING" id="1267768.BV394_11300"/>
<dbReference type="SUPFAM" id="SSF144091">
    <property type="entry name" value="Rhomboid-like"/>
    <property type="match status" value="1"/>
</dbReference>
<reference evidence="7 8" key="1">
    <citation type="submission" date="2017-01" db="EMBL/GenBank/DDBJ databases">
        <title>Genomic analysis of Xuhuaishuia manganoxidans DY6-4.</title>
        <authorList>
            <person name="Wang X."/>
        </authorList>
    </citation>
    <scope>NUCLEOTIDE SEQUENCE [LARGE SCALE GENOMIC DNA]</scope>
    <source>
        <strain evidence="7 8">DY6-4</strain>
    </source>
</reference>
<dbReference type="EMBL" id="CP019124">
    <property type="protein sequence ID" value="APX90241.1"/>
    <property type="molecule type" value="Genomic_DNA"/>
</dbReference>
<dbReference type="InterPro" id="IPR051739">
    <property type="entry name" value="Rhomboid_IM_Serine_Proteases"/>
</dbReference>
<dbReference type="GO" id="GO:0004252">
    <property type="term" value="F:serine-type endopeptidase activity"/>
    <property type="evidence" value="ECO:0007669"/>
    <property type="project" value="InterPro"/>
</dbReference>
<evidence type="ECO:0000313" key="7">
    <source>
        <dbReference type="EMBL" id="APX90241.1"/>
    </source>
</evidence>
<evidence type="ECO:0000256" key="5">
    <source>
        <dbReference type="ARBA" id="ARBA00023136"/>
    </source>
</evidence>
<comment type="subcellular location">
    <subcellularLocation>
        <location evidence="1">Membrane</location>
        <topology evidence="1">Multi-pass membrane protein</topology>
    </subcellularLocation>
</comment>
<keyword evidence="7" id="KW-0378">Hydrolase</keyword>
<dbReference type="GO" id="GO:0016020">
    <property type="term" value="C:membrane"/>
    <property type="evidence" value="ECO:0007669"/>
    <property type="project" value="UniProtKB-SubCell"/>
</dbReference>
<dbReference type="InterPro" id="IPR035952">
    <property type="entry name" value="Rhomboid-like_sf"/>
</dbReference>
<dbReference type="PANTHER" id="PTHR45840">
    <property type="entry name" value="RHOMBOID-RELATED PROTEIN"/>
    <property type="match status" value="1"/>
</dbReference>
<keyword evidence="8" id="KW-1185">Reference proteome</keyword>
<evidence type="ECO:0000256" key="2">
    <source>
        <dbReference type="ARBA" id="ARBA00009045"/>
    </source>
</evidence>
<accession>A0A2M9D506</accession>
<protein>
    <submittedName>
        <fullName evidence="7">Rhomboid family intramembrane serine protease</fullName>
    </submittedName>
</protein>
<evidence type="ECO:0000256" key="1">
    <source>
        <dbReference type="ARBA" id="ARBA00004141"/>
    </source>
</evidence>
<dbReference type="PANTHER" id="PTHR45840:SF9">
    <property type="entry name" value="INACTIVE RHOMBOID-RELATED PROTEIN 2"/>
    <property type="match status" value="1"/>
</dbReference>
<accession>A0A1U7DJU2</accession>
<organism evidence="7 8">
    <name type="scientific">Brevirhabdus pacifica</name>
    <dbReference type="NCBI Taxonomy" id="1267768"/>
    <lineage>
        <taxon>Bacteria</taxon>
        <taxon>Pseudomonadati</taxon>
        <taxon>Pseudomonadota</taxon>
        <taxon>Alphaproteobacteria</taxon>
        <taxon>Rhodobacterales</taxon>
        <taxon>Paracoccaceae</taxon>
        <taxon>Brevirhabdus</taxon>
    </lineage>
</organism>
<keyword evidence="3" id="KW-0812">Transmembrane</keyword>
<comment type="similarity">
    <text evidence="2">Belongs to the peptidase S54 family.</text>
</comment>
<proteinExistence type="inferred from homology"/>
<dbReference type="OrthoDB" id="7836448at2"/>
<dbReference type="Pfam" id="PF01694">
    <property type="entry name" value="Rhomboid"/>
    <property type="match status" value="1"/>
</dbReference>
<dbReference type="GO" id="GO:0006508">
    <property type="term" value="P:proteolysis"/>
    <property type="evidence" value="ECO:0007669"/>
    <property type="project" value="UniProtKB-KW"/>
</dbReference>
<sequence>MNEPSGPRIFHALPPVIIALAVIIGGIEGLFWLGEVGLLPGGAEWRTEAVRNWGFFGELARRMIETGDWRADILRRFVSYPLIHQSMTHALFAIVFVLAIGNMVAHVFRPWAVLAIFFASSVVGALVYGLVLDERFPLIGGYPGVYGLIGAYTFLLWVNLTATGGPRHQAFILIGMLLGIQLAFSLIFDARNDWVADIAGFAAGFAMSFVVSPGGGARVIARLRRR</sequence>
<dbReference type="InterPro" id="IPR022764">
    <property type="entry name" value="Peptidase_S54_rhomboid_dom"/>
</dbReference>
<evidence type="ECO:0000313" key="8">
    <source>
        <dbReference type="Proteomes" id="UP000187266"/>
    </source>
</evidence>
<keyword evidence="5" id="KW-0472">Membrane</keyword>
<dbReference type="RefSeq" id="WP_076980258.1">
    <property type="nucleotide sequence ID" value="NZ_CP019124.1"/>
</dbReference>
<dbReference type="Proteomes" id="UP000187266">
    <property type="component" value="Chromosome"/>
</dbReference>
<evidence type="ECO:0000259" key="6">
    <source>
        <dbReference type="Pfam" id="PF01694"/>
    </source>
</evidence>
<keyword evidence="7" id="KW-0645">Protease</keyword>
<evidence type="ECO:0000256" key="4">
    <source>
        <dbReference type="ARBA" id="ARBA00022989"/>
    </source>
</evidence>